<feature type="compositionally biased region" description="Acidic residues" evidence="3">
    <location>
        <begin position="1041"/>
        <end position="1055"/>
    </location>
</feature>
<dbReference type="PANTHER" id="PTHR10648:SF1">
    <property type="entry name" value="SERINE_THREONINE-PROTEIN PHOSPHATASE 4 REGULATORY SUBUNIT 1"/>
    <property type="match status" value="1"/>
</dbReference>
<dbReference type="STRING" id="13706.A0A1X2HC36"/>
<feature type="compositionally biased region" description="Basic and acidic residues" evidence="3">
    <location>
        <begin position="329"/>
        <end position="344"/>
    </location>
</feature>
<evidence type="ECO:0000256" key="2">
    <source>
        <dbReference type="PROSITE-ProRule" id="PRU00103"/>
    </source>
</evidence>
<dbReference type="InterPro" id="IPR051023">
    <property type="entry name" value="PP2A_Regulatory_Subunit_A"/>
</dbReference>
<protein>
    <submittedName>
        <fullName evidence="4">Armadillo-type protein</fullName>
    </submittedName>
</protein>
<evidence type="ECO:0000256" key="1">
    <source>
        <dbReference type="ARBA" id="ARBA00022737"/>
    </source>
</evidence>
<dbReference type="AlphaFoldDB" id="A0A1X2HC36"/>
<reference evidence="4 5" key="1">
    <citation type="submission" date="2016-07" db="EMBL/GenBank/DDBJ databases">
        <title>Pervasive Adenine N6-methylation of Active Genes in Fungi.</title>
        <authorList>
            <consortium name="DOE Joint Genome Institute"/>
            <person name="Mondo S.J."/>
            <person name="Dannebaum R.O."/>
            <person name="Kuo R.C."/>
            <person name="Labutti K."/>
            <person name="Haridas S."/>
            <person name="Kuo A."/>
            <person name="Salamov A."/>
            <person name="Ahrendt S.R."/>
            <person name="Lipzen A."/>
            <person name="Sullivan W."/>
            <person name="Andreopoulos W.B."/>
            <person name="Clum A."/>
            <person name="Lindquist E."/>
            <person name="Daum C."/>
            <person name="Ramamoorthy G.K."/>
            <person name="Gryganskyi A."/>
            <person name="Culley D."/>
            <person name="Magnuson J.K."/>
            <person name="James T.Y."/>
            <person name="O'Malley M.A."/>
            <person name="Stajich J.E."/>
            <person name="Spatafora J.W."/>
            <person name="Visel A."/>
            <person name="Grigoriev I.V."/>
        </authorList>
    </citation>
    <scope>NUCLEOTIDE SEQUENCE [LARGE SCALE GENOMIC DNA]</scope>
    <source>
        <strain evidence="4 5">NRRL 2496</strain>
    </source>
</reference>
<sequence>MADLGFDFTDDHDDFSVQSNTQEKESPHHPDSHHDNTHDNNPNLNGIQHQAPSHHQDAAQSDTSSTPTSTTTAHVNTITTPTPITTSTATATATDITDTTAPSTTTPTHPETPSITTDTIDTTEALPTDLPNSGQYDADEHDGPEEPSSPSPAATGTEHLPDSDYSQDYHENDDFSDSPPEGLNTDSLLQAMTEAEVSADDIEDELIMDETLSPMEKMYMFNKSDMLIHRLLVAKELSNTIYDVTVSEAVNHVLPMVLKIGTDQDDTVRETFVGELEKIILYYYKYAPPVTDLQQVSDEHLQTRATASENDELDTIAVPAPAVDDDDKAADTMEDGPHAEEKVAEPTSSPSASSCASRTERRQSSTHGDSEETRIPPHLFAPLLIEFLLDQNSTLASLGQQCIVSVASELASTRGTDDEEKCMQLLDSEIFDGIVLGLMNIVEGRQRPQKEMEEHEDLDDAGGFQSSVDDENQGEINLAKMMCLSLISALANVLGPERCTERCLPIVERMANDQMFYVRKEAAAAVGSLSIVVDPVIAHDRLLPLYLEFSRDTIWHVRRSCVLALPLVCGVLDEEARARIAVEGVKLFKNDVSRNVRNTLSEVIGELIAKFLPDDWETTGKPGKVPESLLEFFLSLGPSPTPNQMYKSDTDRAIICAYNFPAVVLTAGADYWDSHLKDTYLSLTKDYQIKVRRTFAYSLHEIARIIGPERTERDLVQIFALYLMDLDDVKQGVLEHLAEFLGTLAVSSRNEYIPILAEVWEGVMTNWRLRDILAGQLRDIALLFDAARVVEHILPLAIRACQDDFAAVRDTGVESFPVILDIVKRAVDEDGETLSHTEQDTEDASDNRKEFALALLNHVMEKLDEFVRSDSYRGRLVFVQICKLLLEAGICAGDFASFFLPRLSPLAEDNVVNVRIATSRTIRSICINEPYRQEICELVFSDSFSDSDLQPGQTLDQTLYQLALDKDEDVRSFVYDLVDPIRLAEREQELKMMAEQQRRESSGTPMQDIEEGPDDSSSLAGSISGLHVYDPADESKRPLHDEEDEKDKDEEEEEAVGTPMDCGDEPDADGDATMTDASDDEKSQLSAHHSPEQQEQPYSHTSMHEPTAQQNGTDDKEKDEYVYLSKSMVHHDEPSTQQQSHPQQHTGTTSASSTPTPSTAEEPA</sequence>
<dbReference type="InterPro" id="IPR011989">
    <property type="entry name" value="ARM-like"/>
</dbReference>
<feature type="compositionally biased region" description="Low complexity" evidence="3">
    <location>
        <begin position="146"/>
        <end position="158"/>
    </location>
</feature>
<feature type="compositionally biased region" description="Low complexity" evidence="3">
    <location>
        <begin position="1135"/>
        <end position="1164"/>
    </location>
</feature>
<comment type="caution">
    <text evidence="4">The sequence shown here is derived from an EMBL/GenBank/DDBJ whole genome shotgun (WGS) entry which is preliminary data.</text>
</comment>
<feature type="region of interest" description="Disordered" evidence="3">
    <location>
        <begin position="1"/>
        <end position="185"/>
    </location>
</feature>
<feature type="region of interest" description="Disordered" evidence="3">
    <location>
        <begin position="305"/>
        <end position="374"/>
    </location>
</feature>
<dbReference type="OMA" id="TWHVRHS"/>
<keyword evidence="1" id="KW-0677">Repeat</keyword>
<feature type="repeat" description="HEAT" evidence="2">
    <location>
        <begin position="676"/>
        <end position="714"/>
    </location>
</feature>
<feature type="compositionally biased region" description="Basic and acidic residues" evidence="3">
    <location>
        <begin position="159"/>
        <end position="173"/>
    </location>
</feature>
<dbReference type="PROSITE" id="PS50077">
    <property type="entry name" value="HEAT_REPEAT"/>
    <property type="match status" value="2"/>
</dbReference>
<dbReference type="GO" id="GO:0005737">
    <property type="term" value="C:cytoplasm"/>
    <property type="evidence" value="ECO:0007669"/>
    <property type="project" value="TreeGrafter"/>
</dbReference>
<dbReference type="GO" id="GO:0019888">
    <property type="term" value="F:protein phosphatase regulator activity"/>
    <property type="evidence" value="ECO:0007669"/>
    <property type="project" value="TreeGrafter"/>
</dbReference>
<feature type="compositionally biased region" description="Low complexity" evidence="3">
    <location>
        <begin position="348"/>
        <end position="357"/>
    </location>
</feature>
<gene>
    <name evidence="4" type="ORF">BCR43DRAFT_273603</name>
</gene>
<dbReference type="SUPFAM" id="SSF48371">
    <property type="entry name" value="ARM repeat"/>
    <property type="match status" value="1"/>
</dbReference>
<dbReference type="OrthoDB" id="340346at2759"/>
<proteinExistence type="predicted"/>
<dbReference type="Gene3D" id="1.25.10.10">
    <property type="entry name" value="Leucine-rich Repeat Variant"/>
    <property type="match status" value="1"/>
</dbReference>
<feature type="compositionally biased region" description="Polar residues" evidence="3">
    <location>
        <begin position="39"/>
        <end position="53"/>
    </location>
</feature>
<keyword evidence="5" id="KW-1185">Reference proteome</keyword>
<feature type="compositionally biased region" description="Low complexity" evidence="3">
    <location>
        <begin position="61"/>
        <end position="124"/>
    </location>
</feature>
<dbReference type="PANTHER" id="PTHR10648">
    <property type="entry name" value="SERINE/THREONINE-PROTEIN PHOSPHATASE PP2A 65 KDA REGULATORY SUBUNIT"/>
    <property type="match status" value="1"/>
</dbReference>
<feature type="repeat" description="HEAT" evidence="2">
    <location>
        <begin position="542"/>
        <end position="579"/>
    </location>
</feature>
<evidence type="ECO:0000313" key="4">
    <source>
        <dbReference type="EMBL" id="ORY96361.1"/>
    </source>
</evidence>
<dbReference type="InParanoid" id="A0A1X2HC36"/>
<evidence type="ECO:0000256" key="3">
    <source>
        <dbReference type="SAM" id="MobiDB-lite"/>
    </source>
</evidence>
<feature type="region of interest" description="Disordered" evidence="3">
    <location>
        <begin position="992"/>
        <end position="1164"/>
    </location>
</feature>
<accession>A0A1X2HC36</accession>
<feature type="compositionally biased region" description="Basic and acidic residues" evidence="3">
    <location>
        <begin position="22"/>
        <end position="38"/>
    </location>
</feature>
<name>A0A1X2HC36_SYNRA</name>
<feature type="compositionally biased region" description="Basic and acidic residues" evidence="3">
    <location>
        <begin position="358"/>
        <end position="374"/>
    </location>
</feature>
<evidence type="ECO:0000313" key="5">
    <source>
        <dbReference type="Proteomes" id="UP000242180"/>
    </source>
</evidence>
<organism evidence="4 5">
    <name type="scientific">Syncephalastrum racemosum</name>
    <name type="common">Filamentous fungus</name>
    <dbReference type="NCBI Taxonomy" id="13706"/>
    <lineage>
        <taxon>Eukaryota</taxon>
        <taxon>Fungi</taxon>
        <taxon>Fungi incertae sedis</taxon>
        <taxon>Mucoromycota</taxon>
        <taxon>Mucoromycotina</taxon>
        <taxon>Mucoromycetes</taxon>
        <taxon>Mucorales</taxon>
        <taxon>Syncephalastraceae</taxon>
        <taxon>Syncephalastrum</taxon>
    </lineage>
</organism>
<dbReference type="InterPro" id="IPR016024">
    <property type="entry name" value="ARM-type_fold"/>
</dbReference>
<dbReference type="Proteomes" id="UP000242180">
    <property type="component" value="Unassembled WGS sequence"/>
</dbReference>
<feature type="compositionally biased region" description="Basic and acidic residues" evidence="3">
    <location>
        <begin position="992"/>
        <end position="1001"/>
    </location>
</feature>
<dbReference type="EMBL" id="MCGN01000005">
    <property type="protein sequence ID" value="ORY96361.1"/>
    <property type="molecule type" value="Genomic_DNA"/>
</dbReference>
<feature type="region of interest" description="Disordered" evidence="3">
    <location>
        <begin position="447"/>
        <end position="466"/>
    </location>
</feature>
<dbReference type="InterPro" id="IPR021133">
    <property type="entry name" value="HEAT_type_2"/>
</dbReference>